<protein>
    <submittedName>
        <fullName evidence="2">Uncharacterized protein</fullName>
    </submittedName>
</protein>
<dbReference type="SUPFAM" id="SSF52058">
    <property type="entry name" value="L domain-like"/>
    <property type="match status" value="1"/>
</dbReference>
<feature type="signal peptide" evidence="1">
    <location>
        <begin position="1"/>
        <end position="22"/>
    </location>
</feature>
<organism evidence="2 3">
    <name type="scientific">Capnocytophaga haemolytica</name>
    <dbReference type="NCBI Taxonomy" id="45243"/>
    <lineage>
        <taxon>Bacteria</taxon>
        <taxon>Pseudomonadati</taxon>
        <taxon>Bacteroidota</taxon>
        <taxon>Flavobacteriia</taxon>
        <taxon>Flavobacteriales</taxon>
        <taxon>Flavobacteriaceae</taxon>
        <taxon>Capnocytophaga</taxon>
    </lineage>
</organism>
<gene>
    <name evidence="2" type="ORF">SAMEA44541418_02120</name>
</gene>
<dbReference type="RefSeq" id="WP_143325016.1">
    <property type="nucleotide sequence ID" value="NZ_CP014227.1"/>
</dbReference>
<proteinExistence type="predicted"/>
<feature type="chain" id="PRO_5043802457" evidence="1">
    <location>
        <begin position="23"/>
        <end position="448"/>
    </location>
</feature>
<dbReference type="Proteomes" id="UP000215539">
    <property type="component" value="Chromosome 1"/>
</dbReference>
<dbReference type="AlphaFoldDB" id="A0AAX2H108"/>
<reference evidence="2 3" key="1">
    <citation type="submission" date="2017-06" db="EMBL/GenBank/DDBJ databases">
        <authorList>
            <consortium name="Pathogen Informatics"/>
        </authorList>
    </citation>
    <scope>NUCLEOTIDE SEQUENCE [LARGE SCALE GENOMIC DNA]</scope>
    <source>
        <strain evidence="2 3">NCTC12947</strain>
    </source>
</reference>
<sequence length="448" mass="49379">MKKYFLMCFVAAAAMVGCSTEADDGVGLKPSGNSESNFYFRNGARHTITIEERQSREVTIENISDNFEAKEDANGGITAVKATQPTRLIINAYREGTYPITLTDGANTAQLIVNVTPRDTGWHNGVYTIKDIDGDLTEENSTGYVEFETEQGFTSYDYKSIQPQSAQDRISVSVSGGMVRVTAQNHYDEGTPITFTLKNDDGETRTVKVERVTKFWAVSQYSQPGDMVYGLSNPKYITQNSFDKRATPPKMPWKAKYLRGYYGTGNPNTSSDVEYDIAGNKKITKVDLNNVEVIMQNYSWSSDGGRYSRGYGFWDCTNLKEVIAKNLKRIESVSAFGNTKLTKLELPAIVNIPQSTFYGSPITVLSLGKNLVSLSPGALDGMNGLQELRLAVVNPSQLTYFYEAGSTNGGFLSSPTSARLLVPSAALAEYNSRYPWLNKTFKGGVQGF</sequence>
<evidence type="ECO:0000313" key="2">
    <source>
        <dbReference type="EMBL" id="SNV15609.1"/>
    </source>
</evidence>
<keyword evidence="1" id="KW-0732">Signal</keyword>
<accession>A0AAX2H108</accession>
<dbReference type="Pfam" id="PF13306">
    <property type="entry name" value="LRR_5"/>
    <property type="match status" value="1"/>
</dbReference>
<dbReference type="InterPro" id="IPR032675">
    <property type="entry name" value="LRR_dom_sf"/>
</dbReference>
<dbReference type="PROSITE" id="PS51257">
    <property type="entry name" value="PROKAR_LIPOPROTEIN"/>
    <property type="match status" value="1"/>
</dbReference>
<dbReference type="EMBL" id="LT906449">
    <property type="protein sequence ID" value="SNV15609.1"/>
    <property type="molecule type" value="Genomic_DNA"/>
</dbReference>
<evidence type="ECO:0000313" key="3">
    <source>
        <dbReference type="Proteomes" id="UP000215539"/>
    </source>
</evidence>
<dbReference type="InterPro" id="IPR026906">
    <property type="entry name" value="LRR_5"/>
</dbReference>
<dbReference type="Gene3D" id="3.80.10.10">
    <property type="entry name" value="Ribonuclease Inhibitor"/>
    <property type="match status" value="1"/>
</dbReference>
<evidence type="ECO:0000256" key="1">
    <source>
        <dbReference type="SAM" id="SignalP"/>
    </source>
</evidence>
<name>A0AAX2H108_9FLAO</name>